<accession>A0A371IUZ2</accession>
<dbReference type="Pfam" id="PF04851">
    <property type="entry name" value="ResIII"/>
    <property type="match status" value="1"/>
</dbReference>
<dbReference type="PANTHER" id="PTHR47962">
    <property type="entry name" value="ATP-DEPENDENT HELICASE LHR-RELATED-RELATED"/>
    <property type="match status" value="1"/>
</dbReference>
<dbReference type="SUPFAM" id="SSF56024">
    <property type="entry name" value="Phospholipase D/nuclease"/>
    <property type="match status" value="1"/>
</dbReference>
<dbReference type="GO" id="GO:0003677">
    <property type="term" value="F:DNA binding"/>
    <property type="evidence" value="ECO:0007669"/>
    <property type="project" value="InterPro"/>
</dbReference>
<dbReference type="CDD" id="cd18799">
    <property type="entry name" value="SF2_C_EcoAI-like"/>
    <property type="match status" value="1"/>
</dbReference>
<dbReference type="CDD" id="cd09203">
    <property type="entry name" value="PLDc_N_DEXD_b1"/>
    <property type="match status" value="1"/>
</dbReference>
<keyword evidence="4" id="KW-1185">Reference proteome</keyword>
<feature type="domain" description="Helicase C-terminal" evidence="2">
    <location>
        <begin position="546"/>
        <end position="695"/>
    </location>
</feature>
<dbReference type="PROSITE" id="PS51192">
    <property type="entry name" value="HELICASE_ATP_BIND_1"/>
    <property type="match status" value="1"/>
</dbReference>
<dbReference type="Proteomes" id="UP000243494">
    <property type="component" value="Unassembled WGS sequence"/>
</dbReference>
<sequence length="1044" mass="121518">MKLNQGIYEQIISEKINSDIQKNKENINIEKEIIQKEEAKIILSKYIEEVTKKSLNLIKNKDLNDQINICNKIINYLSKETEDEEIKENSIHKEAQILLSIENKKDNSKLNKNNIRPITPISQSFLFTNSNHEPDLVSELKREIASSDSIEILVSFIKWTGLRLIKDELIQHTKTKQLRIITTSYMGASDFKAIKFLSELPNTQVKISYDTERTRLHAKSYMFYRKTGFTTAYIGSSNMSEAAMTSGLEWNMKVSEKDSKNIVNKFKATFESYFNDDEFKLFTEDESERLKTELYKAKYNKGICENEDLVNFDIRPYHYQREILEKLKVERELLNHNKNLLVAATGVGKTVISAFDYKNFCKSNKGKINRLLFIAHREDILKQSLKTFRNILKDRNFGGLYTGNYTPDNINHVFMTIQTFNSKKIDETMSSDFYDFIIVDEFHHACANTYQKLLNHYNPKILLGLTATPERMDGKDVLEYFDGKISAQMRLKEAIDRKLLSPFQYFCVSDELDLSNLKWSRGGYDKEQISNLITDNKIRAELITTSLHDYITDLNEVIGLGFCVSIEHAEFMAKFFNSKGINSVAISSKCSEQERDKARLGLINGEYKFIFVVDLYNEGVDIPEINTILFLRPTDSTTVFLQQLGRGLRLSENKECLTVLDYIGQAHKNYNFYEKFASISNKKGKALKEEIQNGFITLPRGCHIQMEKQAREYILKNINSFINNKNTIINKIKSFEFESDNKLNLTNFLNLYDVSLKDIYKTKNTFKRLCINAKQTEEFDCIDEKVLSSGMLRLIHSDSPRLLNFWIDILEKFDSNNEYEFNEIEEKMLLMLHFTLYNKVPTDLGINSTKEILVRLYKNKEIYEEVLEVLKYNLNNIKIIPLKDKLNYDTALEVHSTYTREQILCAFGKNTLTKKYPSQEGVLYIEDKKTDIFFITLNKVDKHFSPSTMYEDYAINDELFHWQSQGKTSIDSPTGQRYINHRKTNNNVLLFVRENNKEDNVTCPYIYLGEADIVSFEGNKPINIVWRLKNKLPAHVAKQAEKAL</sequence>
<dbReference type="InterPro" id="IPR006935">
    <property type="entry name" value="Helicase/UvrB_N"/>
</dbReference>
<dbReference type="GO" id="GO:0016887">
    <property type="term" value="F:ATP hydrolysis activity"/>
    <property type="evidence" value="ECO:0007669"/>
    <property type="project" value="TreeGrafter"/>
</dbReference>
<evidence type="ECO:0000259" key="2">
    <source>
        <dbReference type="PROSITE" id="PS51194"/>
    </source>
</evidence>
<dbReference type="InterPro" id="IPR001650">
    <property type="entry name" value="Helicase_C-like"/>
</dbReference>
<dbReference type="PROSITE" id="PS51194">
    <property type="entry name" value="HELICASE_CTER"/>
    <property type="match status" value="1"/>
</dbReference>
<dbReference type="Pfam" id="PF13091">
    <property type="entry name" value="PLDc_2"/>
    <property type="match status" value="1"/>
</dbReference>
<proteinExistence type="predicted"/>
<evidence type="ECO:0000313" key="4">
    <source>
        <dbReference type="Proteomes" id="UP000243494"/>
    </source>
</evidence>
<dbReference type="InterPro" id="IPR025202">
    <property type="entry name" value="PLD-like_dom"/>
</dbReference>
<dbReference type="PANTHER" id="PTHR47962:SF7">
    <property type="entry name" value="MITOCHONDRIAL ATP-DEPENDENT HELICASE IRC3-RELATED"/>
    <property type="match status" value="1"/>
</dbReference>
<dbReference type="GO" id="GO:0005524">
    <property type="term" value="F:ATP binding"/>
    <property type="evidence" value="ECO:0007669"/>
    <property type="project" value="InterPro"/>
</dbReference>
<dbReference type="InterPro" id="IPR021835">
    <property type="entry name" value="DUF3427"/>
</dbReference>
<dbReference type="CDD" id="cd18032">
    <property type="entry name" value="DEXHc_RE_I_III_res"/>
    <property type="match status" value="1"/>
</dbReference>
<protein>
    <submittedName>
        <fullName evidence="3">DUF3427 domain-containing protein</fullName>
    </submittedName>
</protein>
<dbReference type="Gene3D" id="3.30.870.10">
    <property type="entry name" value="Endonuclease Chain A"/>
    <property type="match status" value="1"/>
</dbReference>
<dbReference type="InterPro" id="IPR052511">
    <property type="entry name" value="ATP-dep_Helicase"/>
</dbReference>
<organism evidence="3 4">
    <name type="scientific">Romboutsia maritimum</name>
    <dbReference type="NCBI Taxonomy" id="2020948"/>
    <lineage>
        <taxon>Bacteria</taxon>
        <taxon>Bacillati</taxon>
        <taxon>Bacillota</taxon>
        <taxon>Clostridia</taxon>
        <taxon>Peptostreptococcales</taxon>
        <taxon>Peptostreptococcaceae</taxon>
        <taxon>Romboutsia</taxon>
    </lineage>
</organism>
<dbReference type="SMART" id="SM00487">
    <property type="entry name" value="DEXDc"/>
    <property type="match status" value="1"/>
</dbReference>
<dbReference type="RefSeq" id="WP_095406095.1">
    <property type="nucleotide sequence ID" value="NZ_NOJZ02000004.1"/>
</dbReference>
<name>A0A371IUZ2_9FIRM</name>
<gene>
    <name evidence="3" type="ORF">CHF27_004260</name>
</gene>
<comment type="caution">
    <text evidence="3">The sequence shown here is derived from an EMBL/GenBank/DDBJ whole genome shotgun (WGS) entry which is preliminary data.</text>
</comment>
<dbReference type="Pfam" id="PF00271">
    <property type="entry name" value="Helicase_C"/>
    <property type="match status" value="1"/>
</dbReference>
<evidence type="ECO:0000313" key="3">
    <source>
        <dbReference type="EMBL" id="RDY24303.1"/>
    </source>
</evidence>
<dbReference type="SMART" id="SM00490">
    <property type="entry name" value="HELICc"/>
    <property type="match status" value="1"/>
</dbReference>
<dbReference type="OrthoDB" id="9802848at2"/>
<dbReference type="InterPro" id="IPR027417">
    <property type="entry name" value="P-loop_NTPase"/>
</dbReference>
<dbReference type="SUPFAM" id="SSF52540">
    <property type="entry name" value="P-loop containing nucleoside triphosphate hydrolases"/>
    <property type="match status" value="1"/>
</dbReference>
<dbReference type="Pfam" id="PF11907">
    <property type="entry name" value="DUF3427"/>
    <property type="match status" value="1"/>
</dbReference>
<reference evidence="3 4" key="1">
    <citation type="journal article" date="2017" name="Genome Announc.">
        <title>Draft Genome Sequence of Romboutsia maritimum sp. nov. Strain CCRI-22766(T), Isolated from Coastal Estuarine Mud.</title>
        <authorList>
            <person name="Maheux A.F."/>
            <person name="Boudreau D.K."/>
            <person name="Berube E."/>
            <person name="Boissinot M."/>
            <person name="Raymond F."/>
            <person name="Brodeur S."/>
            <person name="Corbeil J."/>
            <person name="Brightwell G."/>
            <person name="Broda D."/>
            <person name="Omar R.F."/>
            <person name="Bergeron M.G."/>
        </authorList>
    </citation>
    <scope>NUCLEOTIDE SEQUENCE [LARGE SCALE GENOMIC DNA]</scope>
    <source>
        <strain evidence="3 4">CCRI-22766</strain>
    </source>
</reference>
<dbReference type="InterPro" id="IPR014001">
    <property type="entry name" value="Helicase_ATP-bd"/>
</dbReference>
<dbReference type="AlphaFoldDB" id="A0A371IUZ2"/>
<dbReference type="Gene3D" id="3.40.50.300">
    <property type="entry name" value="P-loop containing nucleotide triphosphate hydrolases"/>
    <property type="match status" value="2"/>
</dbReference>
<evidence type="ECO:0000259" key="1">
    <source>
        <dbReference type="PROSITE" id="PS51192"/>
    </source>
</evidence>
<dbReference type="EMBL" id="NOJZ02000004">
    <property type="protein sequence ID" value="RDY24303.1"/>
    <property type="molecule type" value="Genomic_DNA"/>
</dbReference>
<feature type="domain" description="Helicase ATP-binding" evidence="1">
    <location>
        <begin position="330"/>
        <end position="487"/>
    </location>
</feature>